<dbReference type="Pfam" id="PF03514">
    <property type="entry name" value="GRAS"/>
    <property type="match status" value="1"/>
</dbReference>
<evidence type="ECO:0000256" key="2">
    <source>
        <dbReference type="ARBA" id="ARBA00023163"/>
    </source>
</evidence>
<keyword evidence="6" id="KW-1185">Reference proteome</keyword>
<feature type="short sequence motif" description="VHIID" evidence="3">
    <location>
        <begin position="413"/>
        <end position="417"/>
    </location>
</feature>
<feature type="region of interest" description="Disordered" evidence="4">
    <location>
        <begin position="110"/>
        <end position="131"/>
    </location>
</feature>
<evidence type="ECO:0000256" key="4">
    <source>
        <dbReference type="SAM" id="MobiDB-lite"/>
    </source>
</evidence>
<proteinExistence type="inferred from homology"/>
<sequence length="682" mass="76872">MDHELGRLPACFYIKRLGLENESEDVLSSITQQRPNHTLSTDSARVINYLNNILLDENNDDLLCPDPVALRAAEDYFYEALGENVSFDNNVVSPKDISVGTSSSHIDIYNSDQEVTSDPPRLSIQSSSSSKTNLHGINGSLYSFDSADLNPNLYFDNVAASIYQFKRGVEEGRRFFPANNPMVIHFDDKYSLNLEIKELNSGSAVSETNDHSDDSCRGRKHFRAGESGLEEETEEQRSRKQSAVYKEEDDLLEVFDKVLLCDNDDDDDDCPSAVRKQPQKGQNGRKGRPSKQGGNGCEIVDIQFLLISCAKFVSAANYKSAAEKLKEIRRYSSPTGDANQRVAHAFAEGLEARLAGAESQLLASISLRKMNCVSSYASELMKSHLSSSLPFLRLFVFFANKMIYEVASKATSLHIIDFGILHGIQWPTLIRDLSQRHGGPPKLRITGIELPQPGFRPSQTVVDTGCRLARYCKRFNVPFEYNAITAKNWEALKMDGFKLARGEVVAVNCNDRFKDLLDLTTSGEDSPRDDVLNLIRELNPHIFVHTTISVCHNSPFFLNRFQSALFYYSGIFDMFDAIFPRHDCLRLHSEQAIMGPVIKNIVACEGKERFERPETYKQWQSRTLRAGFKPLPPNSELVKKLRDKAREAYHKDFLFAEDGHWVLQGWKGRVLSCSSAWVTHNG</sequence>
<gene>
    <name evidence="5" type="ORF">CEPIT_LOCUS11387</name>
</gene>
<feature type="compositionally biased region" description="Basic and acidic residues" evidence="4">
    <location>
        <begin position="208"/>
        <end position="217"/>
    </location>
</feature>
<comment type="caution">
    <text evidence="5">The sequence shown here is derived from an EMBL/GenBank/DDBJ whole genome shotgun (WGS) entry which is preliminary data.</text>
</comment>
<dbReference type="Proteomes" id="UP001152523">
    <property type="component" value="Unassembled WGS sequence"/>
</dbReference>
<dbReference type="InterPro" id="IPR005202">
    <property type="entry name" value="TF_GRAS"/>
</dbReference>
<protein>
    <submittedName>
        <fullName evidence="5">Uncharacterized protein</fullName>
    </submittedName>
</protein>
<keyword evidence="2" id="KW-0804">Transcription</keyword>
<feature type="region of interest" description="Disordered" evidence="4">
    <location>
        <begin position="268"/>
        <end position="293"/>
    </location>
</feature>
<evidence type="ECO:0000313" key="6">
    <source>
        <dbReference type="Proteomes" id="UP001152523"/>
    </source>
</evidence>
<name>A0AAV0D1K8_9ASTE</name>
<dbReference type="AlphaFoldDB" id="A0AAV0D1K8"/>
<feature type="region of interest" description="SAW" evidence="3">
    <location>
        <begin position="603"/>
        <end position="678"/>
    </location>
</feature>
<evidence type="ECO:0000256" key="3">
    <source>
        <dbReference type="PROSITE-ProRule" id="PRU01191"/>
    </source>
</evidence>
<comment type="similarity">
    <text evidence="3">Belongs to the GRAS family.</text>
</comment>
<organism evidence="5 6">
    <name type="scientific">Cuscuta epithymum</name>
    <dbReference type="NCBI Taxonomy" id="186058"/>
    <lineage>
        <taxon>Eukaryota</taxon>
        <taxon>Viridiplantae</taxon>
        <taxon>Streptophyta</taxon>
        <taxon>Embryophyta</taxon>
        <taxon>Tracheophyta</taxon>
        <taxon>Spermatophyta</taxon>
        <taxon>Magnoliopsida</taxon>
        <taxon>eudicotyledons</taxon>
        <taxon>Gunneridae</taxon>
        <taxon>Pentapetalae</taxon>
        <taxon>asterids</taxon>
        <taxon>lamiids</taxon>
        <taxon>Solanales</taxon>
        <taxon>Convolvulaceae</taxon>
        <taxon>Cuscuteae</taxon>
        <taxon>Cuscuta</taxon>
        <taxon>Cuscuta subgen. Cuscuta</taxon>
    </lineage>
</organism>
<reference evidence="5" key="1">
    <citation type="submission" date="2022-07" db="EMBL/GenBank/DDBJ databases">
        <authorList>
            <person name="Macas J."/>
            <person name="Novak P."/>
            <person name="Neumann P."/>
        </authorList>
    </citation>
    <scope>NUCLEOTIDE SEQUENCE</scope>
</reference>
<dbReference type="EMBL" id="CAMAPF010000065">
    <property type="protein sequence ID" value="CAH9090678.1"/>
    <property type="molecule type" value="Genomic_DNA"/>
</dbReference>
<keyword evidence="1" id="KW-0805">Transcription regulation</keyword>
<dbReference type="PROSITE" id="PS50985">
    <property type="entry name" value="GRAS"/>
    <property type="match status" value="1"/>
</dbReference>
<feature type="region of interest" description="Disordered" evidence="4">
    <location>
        <begin position="201"/>
        <end position="244"/>
    </location>
</feature>
<evidence type="ECO:0000313" key="5">
    <source>
        <dbReference type="EMBL" id="CAH9090678.1"/>
    </source>
</evidence>
<accession>A0AAV0D1K8</accession>
<dbReference type="PANTHER" id="PTHR31636">
    <property type="entry name" value="OSJNBA0084A10.13 PROTEIN-RELATED"/>
    <property type="match status" value="1"/>
</dbReference>
<feature type="region of interest" description="Leucine repeat II (LRII)" evidence="3">
    <location>
        <begin position="463"/>
        <end position="495"/>
    </location>
</feature>
<evidence type="ECO:0000256" key="1">
    <source>
        <dbReference type="ARBA" id="ARBA00023015"/>
    </source>
</evidence>
<comment type="caution">
    <text evidence="3">Lacks conserved residue(s) required for the propagation of feature annotation.</text>
</comment>